<dbReference type="PROSITE" id="PS51746">
    <property type="entry name" value="PPM_2"/>
    <property type="match status" value="1"/>
</dbReference>
<keyword evidence="10" id="KW-0812">Transmembrane</keyword>
<dbReference type="AlphaFoldDB" id="A0A1X0NUB7"/>
<gene>
    <name evidence="12" type="ORF">TM35_000171790</name>
</gene>
<keyword evidence="5" id="KW-0479">Metal-binding</keyword>
<evidence type="ECO:0000313" key="12">
    <source>
        <dbReference type="EMBL" id="ORC88307.1"/>
    </source>
</evidence>
<feature type="transmembrane region" description="Helical" evidence="10">
    <location>
        <begin position="46"/>
        <end position="64"/>
    </location>
</feature>
<comment type="cofactor">
    <cofactor evidence="2">
        <name>Mg(2+)</name>
        <dbReference type="ChEBI" id="CHEBI:18420"/>
    </cofactor>
</comment>
<evidence type="ECO:0000256" key="4">
    <source>
        <dbReference type="ARBA" id="ARBA00013081"/>
    </source>
</evidence>
<feature type="domain" description="PPM-type phosphatase" evidence="11">
    <location>
        <begin position="108"/>
        <end position="364"/>
    </location>
</feature>
<evidence type="ECO:0000256" key="1">
    <source>
        <dbReference type="ARBA" id="ARBA00001936"/>
    </source>
</evidence>
<evidence type="ECO:0000256" key="3">
    <source>
        <dbReference type="ARBA" id="ARBA00006702"/>
    </source>
</evidence>
<evidence type="ECO:0000256" key="10">
    <source>
        <dbReference type="SAM" id="Phobius"/>
    </source>
</evidence>
<comment type="cofactor">
    <cofactor evidence="1">
        <name>Mn(2+)</name>
        <dbReference type="ChEBI" id="CHEBI:29035"/>
    </cofactor>
</comment>
<reference evidence="12 13" key="1">
    <citation type="submission" date="2017-03" db="EMBL/GenBank/DDBJ databases">
        <title>An alternative strategy for trypanosome survival in the mammalian bloodstream revealed through genome and transcriptome analysis of the ubiquitous bovine parasite Trypanosoma (Megatrypanum) theileri.</title>
        <authorList>
            <person name="Kelly S."/>
            <person name="Ivens A."/>
            <person name="Mott A."/>
            <person name="O'Neill E."/>
            <person name="Emms D."/>
            <person name="Macleod O."/>
            <person name="Voorheis P."/>
            <person name="Matthews J."/>
            <person name="Matthews K."/>
            <person name="Carrington M."/>
        </authorList>
    </citation>
    <scope>NUCLEOTIDE SEQUENCE [LARGE SCALE GENOMIC DNA]</scope>
    <source>
        <strain evidence="12">Edinburgh</strain>
    </source>
</reference>
<organism evidence="12 13">
    <name type="scientific">Trypanosoma theileri</name>
    <dbReference type="NCBI Taxonomy" id="67003"/>
    <lineage>
        <taxon>Eukaryota</taxon>
        <taxon>Discoba</taxon>
        <taxon>Euglenozoa</taxon>
        <taxon>Kinetoplastea</taxon>
        <taxon>Metakinetoplastina</taxon>
        <taxon>Trypanosomatida</taxon>
        <taxon>Trypanosomatidae</taxon>
        <taxon>Trypanosoma</taxon>
    </lineage>
</organism>
<proteinExistence type="inferred from homology"/>
<evidence type="ECO:0000259" key="11">
    <source>
        <dbReference type="PROSITE" id="PS51746"/>
    </source>
</evidence>
<dbReference type="OrthoDB" id="10264738at2759"/>
<dbReference type="CDD" id="cd00143">
    <property type="entry name" value="PP2Cc"/>
    <property type="match status" value="1"/>
</dbReference>
<sequence length="478" mass="53768">MAGGRVFRPLPPRPFEARKIVLIRSTLLFTVSMFFCYWIGTNVGTIAALLMLVFLWLGGALNLLEHLFRFVTVTGEEADFRDLLRRADIMQQPNIQKVSDRGENNWLSYGFSCMQGWRRTMEDDHVTILNEDGGFFGVFDGHSGANVARFCGDNIFEFVKKTAAFEDKNYTKALYDGFIDIDKHLYANYGNEKSGCTAVVLFVKGDELYCGNAGDSRSILCRDGEPIPLSNDHKPFLPSEQSRIERAGGYVWNRRVNGALALSRAIGDFGFKSNTQVSWDQQAVTSAPEVRFSRLNRDRDEFAIIACDGIWDVLSNEQVVEFVRLRIKRRVALDVIAEELIERCLSPHPFGIGCDNMSVVIVQFKQNTPSQSPTMVKENNEVITGETISPVNDKQSSSSSSSIISDVEKNKESNTVDSSAQASRERSLVKEKQQNDTNQLPPSLIKTTGEVESSLQSSNNENDLYMEEYFTEIKAKRE</sequence>
<evidence type="ECO:0000256" key="9">
    <source>
        <dbReference type="SAM" id="MobiDB-lite"/>
    </source>
</evidence>
<feature type="compositionally biased region" description="Polar residues" evidence="9">
    <location>
        <begin position="450"/>
        <end position="462"/>
    </location>
</feature>
<dbReference type="SUPFAM" id="SSF81606">
    <property type="entry name" value="PP2C-like"/>
    <property type="match status" value="1"/>
</dbReference>
<evidence type="ECO:0000256" key="8">
    <source>
        <dbReference type="ARBA" id="ARBA00023211"/>
    </source>
</evidence>
<accession>A0A1X0NUB7</accession>
<dbReference type="EC" id="3.1.3.16" evidence="4"/>
<dbReference type="InterPro" id="IPR036457">
    <property type="entry name" value="PPM-type-like_dom_sf"/>
</dbReference>
<evidence type="ECO:0000256" key="7">
    <source>
        <dbReference type="ARBA" id="ARBA00022912"/>
    </source>
</evidence>
<keyword evidence="6" id="KW-0378">Hydrolase</keyword>
<dbReference type="FunFam" id="3.60.40.10:FF:000016">
    <property type="entry name" value="Protein phosphatase 2C"/>
    <property type="match status" value="1"/>
</dbReference>
<comment type="similarity">
    <text evidence="3">Belongs to the PP2C family.</text>
</comment>
<feature type="compositionally biased region" description="Basic and acidic residues" evidence="9">
    <location>
        <begin position="423"/>
        <end position="434"/>
    </location>
</feature>
<keyword evidence="10" id="KW-1133">Transmembrane helix</keyword>
<feature type="transmembrane region" description="Helical" evidence="10">
    <location>
        <begin position="21"/>
        <end position="40"/>
    </location>
</feature>
<dbReference type="GO" id="GO:0004722">
    <property type="term" value="F:protein serine/threonine phosphatase activity"/>
    <property type="evidence" value="ECO:0007669"/>
    <property type="project" value="UniProtKB-EC"/>
</dbReference>
<keyword evidence="13" id="KW-1185">Reference proteome</keyword>
<keyword evidence="8" id="KW-0464">Manganese</keyword>
<dbReference type="SMART" id="SM00332">
    <property type="entry name" value="PP2Cc"/>
    <property type="match status" value="1"/>
</dbReference>
<dbReference type="Proteomes" id="UP000192257">
    <property type="component" value="Unassembled WGS sequence"/>
</dbReference>
<dbReference type="PANTHER" id="PTHR47992">
    <property type="entry name" value="PROTEIN PHOSPHATASE"/>
    <property type="match status" value="1"/>
</dbReference>
<dbReference type="Pfam" id="PF00481">
    <property type="entry name" value="PP2C"/>
    <property type="match status" value="1"/>
</dbReference>
<feature type="compositionally biased region" description="Low complexity" evidence="9">
    <location>
        <begin position="396"/>
        <end position="405"/>
    </location>
</feature>
<dbReference type="GO" id="GO:0046872">
    <property type="term" value="F:metal ion binding"/>
    <property type="evidence" value="ECO:0007669"/>
    <property type="project" value="UniProtKB-KW"/>
</dbReference>
<keyword evidence="10" id="KW-0472">Membrane</keyword>
<evidence type="ECO:0000256" key="6">
    <source>
        <dbReference type="ARBA" id="ARBA00022801"/>
    </source>
</evidence>
<feature type="region of interest" description="Disordered" evidence="9">
    <location>
        <begin position="385"/>
        <end position="463"/>
    </location>
</feature>
<protein>
    <recommendedName>
        <fullName evidence="4">protein-serine/threonine phosphatase</fullName>
        <ecNumber evidence="4">3.1.3.16</ecNumber>
    </recommendedName>
</protein>
<dbReference type="InterPro" id="IPR001932">
    <property type="entry name" value="PPM-type_phosphatase-like_dom"/>
</dbReference>
<evidence type="ECO:0000256" key="5">
    <source>
        <dbReference type="ARBA" id="ARBA00022723"/>
    </source>
</evidence>
<dbReference type="GeneID" id="39986038"/>
<keyword evidence="7" id="KW-0904">Protein phosphatase</keyword>
<name>A0A1X0NUB7_9TRYP</name>
<comment type="caution">
    <text evidence="12">The sequence shown here is derived from an EMBL/GenBank/DDBJ whole genome shotgun (WGS) entry which is preliminary data.</text>
</comment>
<dbReference type="Gene3D" id="3.60.40.10">
    <property type="entry name" value="PPM-type phosphatase domain"/>
    <property type="match status" value="1"/>
</dbReference>
<dbReference type="EMBL" id="NBCO01000017">
    <property type="protein sequence ID" value="ORC88307.1"/>
    <property type="molecule type" value="Genomic_DNA"/>
</dbReference>
<dbReference type="STRING" id="67003.A0A1X0NUB7"/>
<evidence type="ECO:0000256" key="2">
    <source>
        <dbReference type="ARBA" id="ARBA00001946"/>
    </source>
</evidence>
<feature type="compositionally biased region" description="Polar residues" evidence="9">
    <location>
        <begin position="386"/>
        <end position="395"/>
    </location>
</feature>
<dbReference type="RefSeq" id="XP_028882373.1">
    <property type="nucleotide sequence ID" value="XM_029026258.1"/>
</dbReference>
<dbReference type="InterPro" id="IPR015655">
    <property type="entry name" value="PP2C"/>
</dbReference>
<dbReference type="VEuPathDB" id="TriTrypDB:TM35_000171790"/>
<evidence type="ECO:0000313" key="13">
    <source>
        <dbReference type="Proteomes" id="UP000192257"/>
    </source>
</evidence>